<evidence type="ECO:0000256" key="1">
    <source>
        <dbReference type="ARBA" id="ARBA00004752"/>
    </source>
</evidence>
<dbReference type="InterPro" id="IPR038063">
    <property type="entry name" value="Transpep_catalytic_dom"/>
</dbReference>
<evidence type="ECO:0000256" key="7">
    <source>
        <dbReference type="SAM" id="SignalP"/>
    </source>
</evidence>
<dbReference type="InterPro" id="IPR045380">
    <property type="entry name" value="LD_TPept_scaffold_dom"/>
</dbReference>
<proteinExistence type="inferred from homology"/>
<evidence type="ECO:0000256" key="3">
    <source>
        <dbReference type="ARBA" id="ARBA00022679"/>
    </source>
</evidence>
<keyword evidence="11" id="KW-1185">Reference proteome</keyword>
<dbReference type="OrthoDB" id="9778545at2"/>
<comment type="similarity">
    <text evidence="2">Belongs to the YkuD family.</text>
</comment>
<dbReference type="Pfam" id="PF03734">
    <property type="entry name" value="YkuD"/>
    <property type="match status" value="1"/>
</dbReference>
<keyword evidence="3" id="KW-0808">Transferase</keyword>
<accession>A0A4U1CM61</accession>
<dbReference type="PANTHER" id="PTHR41533">
    <property type="entry name" value="L,D-TRANSPEPTIDASE HI_1667-RELATED"/>
    <property type="match status" value="1"/>
</dbReference>
<evidence type="ECO:0000259" key="9">
    <source>
        <dbReference type="Pfam" id="PF20142"/>
    </source>
</evidence>
<evidence type="ECO:0000256" key="6">
    <source>
        <dbReference type="ARBA" id="ARBA00023316"/>
    </source>
</evidence>
<dbReference type="Proteomes" id="UP000309488">
    <property type="component" value="Unassembled WGS sequence"/>
</dbReference>
<dbReference type="Pfam" id="PF20142">
    <property type="entry name" value="Scaffold"/>
    <property type="match status" value="1"/>
</dbReference>
<organism evidence="10 11">
    <name type="scientific">Pedobacter polaris</name>
    <dbReference type="NCBI Taxonomy" id="2571273"/>
    <lineage>
        <taxon>Bacteria</taxon>
        <taxon>Pseudomonadati</taxon>
        <taxon>Bacteroidota</taxon>
        <taxon>Sphingobacteriia</taxon>
        <taxon>Sphingobacteriales</taxon>
        <taxon>Sphingobacteriaceae</taxon>
        <taxon>Pedobacter</taxon>
    </lineage>
</organism>
<comment type="caution">
    <text evidence="10">The sequence shown here is derived from an EMBL/GenBank/DDBJ whole genome shotgun (WGS) entry which is preliminary data.</text>
</comment>
<dbReference type="InterPro" id="IPR005490">
    <property type="entry name" value="LD_TPept_cat_dom"/>
</dbReference>
<sequence length="530" mass="61883">MNTKLKKTFLFALLCLFLSSCGWFKAKPEIAILLTKHFDNKLYNKFDTAFYNPIFSKKLDELGSSLSNPKTTKAFYLAHQNNPLLITKFYTNGGLDTLKNYIERSKADGFKPETFKINELKELLAVLDANKFKNIDEVYPLIAELEIKTADALLRYVSFIKYGSINPRKIYNRYYIHVLRPDSLRMDSLLNTSDIVSSLKNAQPTAKSYVDLKAMLAFYRDSIKNENDQAIQIIKLNMERLRWKLPIKTDEAVMVNIPDFSLTWFNKEDTLAHMNVCVGGKRESTYRERMKLFLKTGNLDDKPKNHETPQLVSVFNSIQVNPIWNIPVSIAQSEIYWMARKDPYYLSNSNIKVYYRGKQIYEPDTIRWSRYSRDKLPFTFKQGSGEGNALGKFKFIFDNSSSIYLHDTNNKYGFKLANRAISHGCVRIQDPLKFARLMVKDKYQYDQLRMEVNLPPVDTNKNKQYQKILARRSDPNKAFQLKPSWFSTRKNVAVVIGYYTAWAENGKVQFRPDVYEYDAILWDAIKKYMQ</sequence>
<keyword evidence="4" id="KW-0133">Cell shape</keyword>
<evidence type="ECO:0000256" key="4">
    <source>
        <dbReference type="ARBA" id="ARBA00022960"/>
    </source>
</evidence>
<dbReference type="EMBL" id="SWBR01000003">
    <property type="protein sequence ID" value="TKC08356.1"/>
    <property type="molecule type" value="Genomic_DNA"/>
</dbReference>
<dbReference type="InterPro" id="IPR052905">
    <property type="entry name" value="LD-transpeptidase_YkuD-like"/>
</dbReference>
<comment type="pathway">
    <text evidence="1">Cell wall biogenesis; peptidoglycan biosynthesis.</text>
</comment>
<feature type="chain" id="PRO_5020514392" evidence="7">
    <location>
        <begin position="26"/>
        <end position="530"/>
    </location>
</feature>
<dbReference type="PANTHER" id="PTHR41533:SF2">
    <property type="entry name" value="BLR7131 PROTEIN"/>
    <property type="match status" value="1"/>
</dbReference>
<dbReference type="UniPathway" id="UPA00219"/>
<evidence type="ECO:0000259" key="8">
    <source>
        <dbReference type="Pfam" id="PF03734"/>
    </source>
</evidence>
<dbReference type="CDD" id="cd16913">
    <property type="entry name" value="YkuD_like"/>
    <property type="match status" value="1"/>
</dbReference>
<keyword evidence="6" id="KW-0961">Cell wall biogenesis/degradation</keyword>
<feature type="domain" description="L,D-TPase catalytic" evidence="8">
    <location>
        <begin position="252"/>
        <end position="438"/>
    </location>
</feature>
<keyword evidence="7" id="KW-0732">Signal</keyword>
<protein>
    <submittedName>
        <fullName evidence="10">L,D-transpeptidase</fullName>
    </submittedName>
</protein>
<dbReference type="SUPFAM" id="SSF141523">
    <property type="entry name" value="L,D-transpeptidase catalytic domain-like"/>
    <property type="match status" value="1"/>
</dbReference>
<evidence type="ECO:0000256" key="5">
    <source>
        <dbReference type="ARBA" id="ARBA00022984"/>
    </source>
</evidence>
<dbReference type="GO" id="GO:0008360">
    <property type="term" value="P:regulation of cell shape"/>
    <property type="evidence" value="ECO:0007669"/>
    <property type="project" value="UniProtKB-KW"/>
</dbReference>
<evidence type="ECO:0000313" key="10">
    <source>
        <dbReference type="EMBL" id="TKC08356.1"/>
    </source>
</evidence>
<dbReference type="GO" id="GO:0016740">
    <property type="term" value="F:transferase activity"/>
    <property type="evidence" value="ECO:0007669"/>
    <property type="project" value="UniProtKB-KW"/>
</dbReference>
<feature type="domain" description="L,D-transpeptidase scaffold" evidence="9">
    <location>
        <begin position="71"/>
        <end position="216"/>
    </location>
</feature>
<dbReference type="GO" id="GO:0004180">
    <property type="term" value="F:carboxypeptidase activity"/>
    <property type="evidence" value="ECO:0007669"/>
    <property type="project" value="UniProtKB-ARBA"/>
</dbReference>
<name>A0A4U1CM61_9SPHI</name>
<feature type="signal peptide" evidence="7">
    <location>
        <begin position="1"/>
        <end position="25"/>
    </location>
</feature>
<dbReference type="AlphaFoldDB" id="A0A4U1CM61"/>
<keyword evidence="5" id="KW-0573">Peptidoglycan synthesis</keyword>
<evidence type="ECO:0000313" key="11">
    <source>
        <dbReference type="Proteomes" id="UP000309488"/>
    </source>
</evidence>
<dbReference type="GO" id="GO:0071555">
    <property type="term" value="P:cell wall organization"/>
    <property type="evidence" value="ECO:0007669"/>
    <property type="project" value="UniProtKB-KW"/>
</dbReference>
<reference evidence="10 11" key="1">
    <citation type="submission" date="2019-04" db="EMBL/GenBank/DDBJ databases">
        <title>Pedobacter sp. RP-3-22 sp. nov., isolated from Arctic soil.</title>
        <authorList>
            <person name="Dahal R.H."/>
            <person name="Kim D.-U."/>
        </authorList>
    </citation>
    <scope>NUCLEOTIDE SEQUENCE [LARGE SCALE GENOMIC DNA]</scope>
    <source>
        <strain evidence="10 11">RP-3-22</strain>
    </source>
</reference>
<evidence type="ECO:0000256" key="2">
    <source>
        <dbReference type="ARBA" id="ARBA00005992"/>
    </source>
</evidence>
<dbReference type="Gene3D" id="2.40.440.10">
    <property type="entry name" value="L,D-transpeptidase catalytic domain-like"/>
    <property type="match status" value="1"/>
</dbReference>
<dbReference type="GO" id="GO:0009252">
    <property type="term" value="P:peptidoglycan biosynthetic process"/>
    <property type="evidence" value="ECO:0007669"/>
    <property type="project" value="UniProtKB-UniPathway"/>
</dbReference>
<gene>
    <name evidence="10" type="ORF">FA048_14465</name>
</gene>
<dbReference type="PROSITE" id="PS51257">
    <property type="entry name" value="PROKAR_LIPOPROTEIN"/>
    <property type="match status" value="1"/>
</dbReference>